<evidence type="ECO:0000256" key="1">
    <source>
        <dbReference type="SAM" id="MobiDB-lite"/>
    </source>
</evidence>
<protein>
    <submittedName>
        <fullName evidence="3">Uncharacterized protein</fullName>
    </submittedName>
</protein>
<keyword evidence="2" id="KW-1133">Transmembrane helix</keyword>
<dbReference type="KEGG" id="est:DN752_14635"/>
<keyword evidence="2" id="KW-0812">Transmembrane</keyword>
<feature type="region of interest" description="Disordered" evidence="1">
    <location>
        <begin position="1"/>
        <end position="20"/>
    </location>
</feature>
<name>A0A2Z4IKN1_9BACT</name>
<proteinExistence type="predicted"/>
<reference evidence="3 4" key="1">
    <citation type="submission" date="2018-06" db="EMBL/GenBank/DDBJ databases">
        <title>Echinicola strongylocentroti sp. nov., isolated from a sea urchin Strongylocentrotus intermedius.</title>
        <authorList>
            <person name="Bae S.S."/>
        </authorList>
    </citation>
    <scope>NUCLEOTIDE SEQUENCE [LARGE SCALE GENOMIC DNA]</scope>
    <source>
        <strain evidence="3 4">MEBiC08714</strain>
    </source>
</reference>
<evidence type="ECO:0000313" key="3">
    <source>
        <dbReference type="EMBL" id="AWW31260.1"/>
    </source>
</evidence>
<dbReference type="RefSeq" id="WP_112784637.1">
    <property type="nucleotide sequence ID" value="NZ_CP030041.1"/>
</dbReference>
<accession>A0A2Z4IKN1</accession>
<keyword evidence="2" id="KW-0472">Membrane</keyword>
<evidence type="ECO:0000256" key="2">
    <source>
        <dbReference type="SAM" id="Phobius"/>
    </source>
</evidence>
<dbReference type="EMBL" id="CP030041">
    <property type="protein sequence ID" value="AWW31260.1"/>
    <property type="molecule type" value="Genomic_DNA"/>
</dbReference>
<dbReference type="AlphaFoldDB" id="A0A2Z4IKN1"/>
<gene>
    <name evidence="3" type="ORF">DN752_14635</name>
</gene>
<feature type="compositionally biased region" description="Basic and acidic residues" evidence="1">
    <location>
        <begin position="1"/>
        <end position="12"/>
    </location>
</feature>
<sequence>MKKRLNLPEHHPNQGSWEALTSKLDMESQLKRETENLPSIGPSKDIWPAITSELDRRRPAPWWWTAGAAVMAGIGLLLAINLLDATNEFHREYLVTTVSPWQTPSSIKLPEKPKPLPSKQLPKTVTSIAKTTVKRAPEQPVILEDNNLPLLQIPWLEEPYSASGSIAVSAETKTDQDTVKATPSFHEVTISWGINDRIKLKTDYETKTPQHQAKLHKVTEPSGKLVLRLSQEK</sequence>
<organism evidence="3 4">
    <name type="scientific">Echinicola strongylocentroti</name>
    <dbReference type="NCBI Taxonomy" id="1795355"/>
    <lineage>
        <taxon>Bacteria</taxon>
        <taxon>Pseudomonadati</taxon>
        <taxon>Bacteroidota</taxon>
        <taxon>Cytophagia</taxon>
        <taxon>Cytophagales</taxon>
        <taxon>Cyclobacteriaceae</taxon>
        <taxon>Echinicola</taxon>
    </lineage>
</organism>
<feature type="transmembrane region" description="Helical" evidence="2">
    <location>
        <begin position="62"/>
        <end position="83"/>
    </location>
</feature>
<keyword evidence="4" id="KW-1185">Reference proteome</keyword>
<evidence type="ECO:0000313" key="4">
    <source>
        <dbReference type="Proteomes" id="UP000248688"/>
    </source>
</evidence>
<dbReference type="OrthoDB" id="837016at2"/>
<dbReference type="Proteomes" id="UP000248688">
    <property type="component" value="Chromosome"/>
</dbReference>